<comment type="caution">
    <text evidence="2">The sequence shown here is derived from an EMBL/GenBank/DDBJ whole genome shotgun (WGS) entry which is preliminary data.</text>
</comment>
<feature type="region of interest" description="Disordered" evidence="1">
    <location>
        <begin position="67"/>
        <end position="95"/>
    </location>
</feature>
<evidence type="ECO:0000313" key="2">
    <source>
        <dbReference type="EMBL" id="CAJ1410387.1"/>
    </source>
</evidence>
<sequence length="575" mass="64750">MLPSTVGCEPAEPFLCGRLNGRLPPRPRAQLGRTAEADVGRGYWGSAAAVSLPSTIALARARRRRARRSSVASKWEDGPSNGRERPSPPTPTVLQAEPFIEPDSVPVADKSPPSLNEDWSGMAVTNRVKRLKDMVFMKEMKAAITSGEFALRLSGAERPGLVDYEGLCNVLDGFADRLEKKVGPSEDEEAWKALEDLKVIRSRLQEKLVAMTKVRQSDMEAAVQEPGNKADSDEDLTITTKAIRPANSRFMLYLRADAKVDVDTALQESQVEQPLSRDLWERLEGQSDGHCLPAELQVEEQESILMQAKYELAKARAKRGHVLQRMSEATGGCAELFRLDREISGRRNLVLLANVDLILEKVALHLEKSLQQASISEWDASGRHLKELVSEFSWLENQVAPYKKYLHRDPEDVAVRGLDRDEVQLLERKVARIAGRAGLHVDQIDRGQSFLWKNLVSLRTSLRKIRRGLMFQVNGVRLLYQDLQHAIRLVLKVLFLNHALQKREANVCRRAVKDLLVLVPFLVLLLIPLSPPGHMLVFSLILKVYPDFVPTPFTEHRQNVMRIYNEIKPVSETRS</sequence>
<protein>
    <recommendedName>
        <fullName evidence="4">Letm1 RBD domain-containing protein</fullName>
    </recommendedName>
</protein>
<gene>
    <name evidence="2" type="ORF">EVOR1521_LOCUS31219</name>
</gene>
<keyword evidence="3" id="KW-1185">Reference proteome</keyword>
<feature type="compositionally biased region" description="Basic and acidic residues" evidence="1">
    <location>
        <begin position="74"/>
        <end position="86"/>
    </location>
</feature>
<dbReference type="EMBL" id="CAUJNA010003815">
    <property type="protein sequence ID" value="CAJ1410387.1"/>
    <property type="molecule type" value="Genomic_DNA"/>
</dbReference>
<accession>A0AA36JQ68</accession>
<proteinExistence type="predicted"/>
<dbReference type="Proteomes" id="UP001178507">
    <property type="component" value="Unassembled WGS sequence"/>
</dbReference>
<name>A0AA36JQ68_9DINO</name>
<evidence type="ECO:0000313" key="3">
    <source>
        <dbReference type="Proteomes" id="UP001178507"/>
    </source>
</evidence>
<evidence type="ECO:0008006" key="4">
    <source>
        <dbReference type="Google" id="ProtNLM"/>
    </source>
</evidence>
<organism evidence="2 3">
    <name type="scientific">Effrenium voratum</name>
    <dbReference type="NCBI Taxonomy" id="2562239"/>
    <lineage>
        <taxon>Eukaryota</taxon>
        <taxon>Sar</taxon>
        <taxon>Alveolata</taxon>
        <taxon>Dinophyceae</taxon>
        <taxon>Suessiales</taxon>
        <taxon>Symbiodiniaceae</taxon>
        <taxon>Effrenium</taxon>
    </lineage>
</organism>
<dbReference type="AlphaFoldDB" id="A0AA36JQ68"/>
<evidence type="ECO:0000256" key="1">
    <source>
        <dbReference type="SAM" id="MobiDB-lite"/>
    </source>
</evidence>
<reference evidence="2" key="1">
    <citation type="submission" date="2023-08" db="EMBL/GenBank/DDBJ databases">
        <authorList>
            <person name="Chen Y."/>
            <person name="Shah S."/>
            <person name="Dougan E. K."/>
            <person name="Thang M."/>
            <person name="Chan C."/>
        </authorList>
    </citation>
    <scope>NUCLEOTIDE SEQUENCE</scope>
</reference>